<dbReference type="InterPro" id="IPR036388">
    <property type="entry name" value="WH-like_DNA-bd_sf"/>
</dbReference>
<evidence type="ECO:0000256" key="5">
    <source>
        <dbReference type="ARBA" id="ARBA00023163"/>
    </source>
</evidence>
<proteinExistence type="inferred from homology"/>
<dbReference type="InterPro" id="IPR013249">
    <property type="entry name" value="RNA_pol_sigma70_r4_t2"/>
</dbReference>
<protein>
    <submittedName>
        <fullName evidence="8">Sigma-70 family RNA polymerase sigma factor</fullName>
    </submittedName>
</protein>
<dbReference type="InterPro" id="IPR013325">
    <property type="entry name" value="RNA_pol_sigma_r2"/>
</dbReference>
<dbReference type="GO" id="GO:0006352">
    <property type="term" value="P:DNA-templated transcription initiation"/>
    <property type="evidence" value="ECO:0007669"/>
    <property type="project" value="InterPro"/>
</dbReference>
<organism evidence="8 9">
    <name type="scientific">Candidatus Cryptobacteroides merdavium</name>
    <dbReference type="NCBI Taxonomy" id="2840769"/>
    <lineage>
        <taxon>Bacteria</taxon>
        <taxon>Pseudomonadati</taxon>
        <taxon>Bacteroidota</taxon>
        <taxon>Bacteroidia</taxon>
        <taxon>Bacteroidales</taxon>
        <taxon>Candidatus Cryptobacteroides</taxon>
    </lineage>
</organism>
<evidence type="ECO:0000256" key="4">
    <source>
        <dbReference type="ARBA" id="ARBA00023125"/>
    </source>
</evidence>
<dbReference type="AlphaFoldDB" id="A0A9D9EDU8"/>
<comment type="caution">
    <text evidence="8">The sequence shown here is derived from an EMBL/GenBank/DDBJ whole genome shotgun (WGS) entry which is preliminary data.</text>
</comment>
<evidence type="ECO:0000313" key="8">
    <source>
        <dbReference type="EMBL" id="MBO8445954.1"/>
    </source>
</evidence>
<keyword evidence="5" id="KW-0804">Transcription</keyword>
<keyword evidence="2" id="KW-0805">Transcription regulation</keyword>
<keyword evidence="4" id="KW-0238">DNA-binding</keyword>
<dbReference type="InterPro" id="IPR007627">
    <property type="entry name" value="RNA_pol_sigma70_r2"/>
</dbReference>
<dbReference type="NCBIfam" id="TIGR02937">
    <property type="entry name" value="sigma70-ECF"/>
    <property type="match status" value="1"/>
</dbReference>
<dbReference type="PANTHER" id="PTHR43133:SF8">
    <property type="entry name" value="RNA POLYMERASE SIGMA FACTOR HI_1459-RELATED"/>
    <property type="match status" value="1"/>
</dbReference>
<dbReference type="SUPFAM" id="SSF88946">
    <property type="entry name" value="Sigma2 domain of RNA polymerase sigma factors"/>
    <property type="match status" value="1"/>
</dbReference>
<accession>A0A9D9EDU8</accession>
<dbReference type="Gene3D" id="1.10.10.10">
    <property type="entry name" value="Winged helix-like DNA-binding domain superfamily/Winged helix DNA-binding domain"/>
    <property type="match status" value="1"/>
</dbReference>
<dbReference type="GO" id="GO:0016987">
    <property type="term" value="F:sigma factor activity"/>
    <property type="evidence" value="ECO:0007669"/>
    <property type="project" value="UniProtKB-KW"/>
</dbReference>
<dbReference type="SUPFAM" id="SSF88659">
    <property type="entry name" value="Sigma3 and sigma4 domains of RNA polymerase sigma factors"/>
    <property type="match status" value="1"/>
</dbReference>
<keyword evidence="3" id="KW-0731">Sigma factor</keyword>
<gene>
    <name evidence="8" type="ORF">IAC23_09755</name>
</gene>
<dbReference type="PANTHER" id="PTHR43133">
    <property type="entry name" value="RNA POLYMERASE ECF-TYPE SIGMA FACTO"/>
    <property type="match status" value="1"/>
</dbReference>
<sequence>MEEKELENIVMRLRPKMRFFALRMIGDPSMSEDMVQDAILSFMKVFRSKGRRPDNPEAFLMKIVRNRCLDHIRHSSVVTCVPLDAAASKAGVPQDRLQECRDQVELVHKAVAKLGENYKTVFILRDMLGYDMDEIAHIMGAGGSAVRKMLSRARKLIRDEFTD</sequence>
<dbReference type="InterPro" id="IPR014284">
    <property type="entry name" value="RNA_pol_sigma-70_dom"/>
</dbReference>
<dbReference type="EMBL" id="JADIMO010000125">
    <property type="protein sequence ID" value="MBO8445954.1"/>
    <property type="molecule type" value="Genomic_DNA"/>
</dbReference>
<evidence type="ECO:0000256" key="1">
    <source>
        <dbReference type="ARBA" id="ARBA00010641"/>
    </source>
</evidence>
<dbReference type="Pfam" id="PF04542">
    <property type="entry name" value="Sigma70_r2"/>
    <property type="match status" value="1"/>
</dbReference>
<dbReference type="Gene3D" id="1.10.1740.10">
    <property type="match status" value="1"/>
</dbReference>
<name>A0A9D9EDU8_9BACT</name>
<dbReference type="Pfam" id="PF08281">
    <property type="entry name" value="Sigma70_r4_2"/>
    <property type="match status" value="1"/>
</dbReference>
<reference evidence="8" key="1">
    <citation type="submission" date="2020-10" db="EMBL/GenBank/DDBJ databases">
        <authorList>
            <person name="Gilroy R."/>
        </authorList>
    </citation>
    <scope>NUCLEOTIDE SEQUENCE</scope>
    <source>
        <strain evidence="8">D5-748</strain>
    </source>
</reference>
<feature type="domain" description="RNA polymerase sigma factor 70 region 4 type 2" evidence="7">
    <location>
        <begin position="106"/>
        <end position="156"/>
    </location>
</feature>
<dbReference type="Proteomes" id="UP000823619">
    <property type="component" value="Unassembled WGS sequence"/>
</dbReference>
<feature type="domain" description="RNA polymerase sigma-70 region 2" evidence="6">
    <location>
        <begin position="10"/>
        <end position="74"/>
    </location>
</feature>
<dbReference type="InterPro" id="IPR013324">
    <property type="entry name" value="RNA_pol_sigma_r3/r4-like"/>
</dbReference>
<evidence type="ECO:0000259" key="7">
    <source>
        <dbReference type="Pfam" id="PF08281"/>
    </source>
</evidence>
<evidence type="ECO:0000313" key="9">
    <source>
        <dbReference type="Proteomes" id="UP000823619"/>
    </source>
</evidence>
<comment type="similarity">
    <text evidence="1">Belongs to the sigma-70 factor family. ECF subfamily.</text>
</comment>
<dbReference type="InterPro" id="IPR039425">
    <property type="entry name" value="RNA_pol_sigma-70-like"/>
</dbReference>
<dbReference type="CDD" id="cd06171">
    <property type="entry name" value="Sigma70_r4"/>
    <property type="match status" value="1"/>
</dbReference>
<evidence type="ECO:0000259" key="6">
    <source>
        <dbReference type="Pfam" id="PF04542"/>
    </source>
</evidence>
<dbReference type="GO" id="GO:0003677">
    <property type="term" value="F:DNA binding"/>
    <property type="evidence" value="ECO:0007669"/>
    <property type="project" value="UniProtKB-KW"/>
</dbReference>
<evidence type="ECO:0000256" key="2">
    <source>
        <dbReference type="ARBA" id="ARBA00023015"/>
    </source>
</evidence>
<reference evidence="8" key="2">
    <citation type="journal article" date="2021" name="PeerJ">
        <title>Extensive microbial diversity within the chicken gut microbiome revealed by metagenomics and culture.</title>
        <authorList>
            <person name="Gilroy R."/>
            <person name="Ravi A."/>
            <person name="Getino M."/>
            <person name="Pursley I."/>
            <person name="Horton D.L."/>
            <person name="Alikhan N.F."/>
            <person name="Baker D."/>
            <person name="Gharbi K."/>
            <person name="Hall N."/>
            <person name="Watson M."/>
            <person name="Adriaenssens E.M."/>
            <person name="Foster-Nyarko E."/>
            <person name="Jarju S."/>
            <person name="Secka A."/>
            <person name="Antonio M."/>
            <person name="Oren A."/>
            <person name="Chaudhuri R.R."/>
            <person name="La Ragione R."/>
            <person name="Hildebrand F."/>
            <person name="Pallen M.J."/>
        </authorList>
    </citation>
    <scope>NUCLEOTIDE SEQUENCE</scope>
    <source>
        <strain evidence="8">D5-748</strain>
    </source>
</reference>
<evidence type="ECO:0000256" key="3">
    <source>
        <dbReference type="ARBA" id="ARBA00023082"/>
    </source>
</evidence>